<dbReference type="PANTHER" id="PTHR46042:SF1">
    <property type="entry name" value="DIPHTHINE METHYLTRANSFERASE"/>
    <property type="match status" value="1"/>
</dbReference>
<organism evidence="5 6">
    <name type="scientific">Lasiosphaeris hirsuta</name>
    <dbReference type="NCBI Taxonomy" id="260670"/>
    <lineage>
        <taxon>Eukaryota</taxon>
        <taxon>Fungi</taxon>
        <taxon>Dikarya</taxon>
        <taxon>Ascomycota</taxon>
        <taxon>Pezizomycotina</taxon>
        <taxon>Sordariomycetes</taxon>
        <taxon>Sordariomycetidae</taxon>
        <taxon>Sordariales</taxon>
        <taxon>Lasiosphaeriaceae</taxon>
        <taxon>Lasiosphaeris</taxon>
    </lineage>
</organism>
<keyword evidence="6" id="KW-1185">Reference proteome</keyword>
<reference evidence="5" key="1">
    <citation type="submission" date="2023-06" db="EMBL/GenBank/DDBJ databases">
        <title>Genome-scale phylogeny and comparative genomics of the fungal order Sordariales.</title>
        <authorList>
            <consortium name="Lawrence Berkeley National Laboratory"/>
            <person name="Hensen N."/>
            <person name="Bonometti L."/>
            <person name="Westerberg I."/>
            <person name="Brannstrom I.O."/>
            <person name="Guillou S."/>
            <person name="Cros-Aarteil S."/>
            <person name="Calhoun S."/>
            <person name="Haridas S."/>
            <person name="Kuo A."/>
            <person name="Mondo S."/>
            <person name="Pangilinan J."/>
            <person name="Riley R."/>
            <person name="Labutti K."/>
            <person name="Andreopoulos B."/>
            <person name="Lipzen A."/>
            <person name="Chen C."/>
            <person name="Yanf M."/>
            <person name="Daum C."/>
            <person name="Ng V."/>
            <person name="Clum A."/>
            <person name="Steindorff A."/>
            <person name="Ohm R."/>
            <person name="Martin F."/>
            <person name="Silar P."/>
            <person name="Natvig D."/>
            <person name="Lalanne C."/>
            <person name="Gautier V."/>
            <person name="Ament-Velasquez S.L."/>
            <person name="Kruys A."/>
            <person name="Hutchinson M.I."/>
            <person name="Powell A.J."/>
            <person name="Barry K."/>
            <person name="Miller A.N."/>
            <person name="Grigoriev I.V."/>
            <person name="Debuchy R."/>
            <person name="Gladieux P."/>
            <person name="Thoren M.H."/>
            <person name="Johannesson H."/>
        </authorList>
    </citation>
    <scope>NUCLEOTIDE SEQUENCE</scope>
    <source>
        <strain evidence="5">SMH4607-1</strain>
    </source>
</reference>
<dbReference type="GO" id="GO:0017183">
    <property type="term" value="P:protein histidyl modification to diphthamide"/>
    <property type="evidence" value="ECO:0007669"/>
    <property type="project" value="TreeGrafter"/>
</dbReference>
<name>A0AA40AZB0_9PEZI</name>
<evidence type="ECO:0000313" key="5">
    <source>
        <dbReference type="EMBL" id="KAK0724765.1"/>
    </source>
</evidence>
<dbReference type="InterPro" id="IPR052415">
    <property type="entry name" value="Diphthine_MTase"/>
</dbReference>
<dbReference type="Gene3D" id="2.130.10.10">
    <property type="entry name" value="YVTN repeat-like/Quinoprotein amine dehydrogenase"/>
    <property type="match status" value="1"/>
</dbReference>
<proteinExistence type="predicted"/>
<comment type="pathway">
    <text evidence="3">Protein modification.</text>
</comment>
<dbReference type="AlphaFoldDB" id="A0AA40AZB0"/>
<evidence type="ECO:0000313" key="6">
    <source>
        <dbReference type="Proteomes" id="UP001172102"/>
    </source>
</evidence>
<sequence length="433" mass="46736">MASSPEPVSSLQSLQLDLPPSCVEFCPAFPSYFLVGTYNLQKDEETTAAKTANSTNSEEDDDDNDKPTSPVKPQSRNGSIIVLRIFDKTLIQVQTVPQPSAILDLHFNPSPGHQELCAVVSSTGTLAIFQLLPDEDQPLKHIRTMDVATMSESAGYTALESGVILTSFCWHPLREETIAITTSAGLVYLVDLGPTGEGGSLYPEPVTTHSLEAWCVAISPSLVPAEQGRGGELRGGGAFMVFSGGDDSALYYRICFPAAGADVLDTDSDEDGQDEPKLAVRLRDHGAGVTAILPVALKGESQLVVTGSYDDHIRLFSVASTPTTYSPGEARKLAECNLGGGVWRLKLVQLSKNFPDEHEWRAVVLASCMHAGVRVVELSKSADGDYEFHVIGSFVEHKSMNYGSDIQPGWTDNLSVISTSFYDKLLCLWDFAL</sequence>
<feature type="region of interest" description="Disordered" evidence="4">
    <location>
        <begin position="46"/>
        <end position="75"/>
    </location>
</feature>
<evidence type="ECO:0000256" key="4">
    <source>
        <dbReference type="SAM" id="MobiDB-lite"/>
    </source>
</evidence>
<dbReference type="InterPro" id="IPR015943">
    <property type="entry name" value="WD40/YVTN_repeat-like_dom_sf"/>
</dbReference>
<protein>
    <submittedName>
        <fullName evidence="5">Uncharacterized protein</fullName>
    </submittedName>
</protein>
<comment type="caution">
    <text evidence="5">The sequence shown here is derived from an EMBL/GenBank/DDBJ whole genome shotgun (WGS) entry which is preliminary data.</text>
</comment>
<evidence type="ECO:0000256" key="2">
    <source>
        <dbReference type="ARBA" id="ARBA00022737"/>
    </source>
</evidence>
<dbReference type="GO" id="GO:0061685">
    <property type="term" value="F:diphthine methylesterase activity"/>
    <property type="evidence" value="ECO:0007669"/>
    <property type="project" value="TreeGrafter"/>
</dbReference>
<keyword evidence="2" id="KW-0677">Repeat</keyword>
<keyword evidence="1" id="KW-0853">WD repeat</keyword>
<accession>A0AA40AZB0</accession>
<evidence type="ECO:0000256" key="3">
    <source>
        <dbReference type="ARBA" id="ARBA00043952"/>
    </source>
</evidence>
<dbReference type="Proteomes" id="UP001172102">
    <property type="component" value="Unassembled WGS sequence"/>
</dbReference>
<dbReference type="EMBL" id="JAUKUA010000002">
    <property type="protein sequence ID" value="KAK0724765.1"/>
    <property type="molecule type" value="Genomic_DNA"/>
</dbReference>
<dbReference type="InterPro" id="IPR036322">
    <property type="entry name" value="WD40_repeat_dom_sf"/>
</dbReference>
<dbReference type="SUPFAM" id="SSF50978">
    <property type="entry name" value="WD40 repeat-like"/>
    <property type="match status" value="1"/>
</dbReference>
<evidence type="ECO:0000256" key="1">
    <source>
        <dbReference type="ARBA" id="ARBA00022574"/>
    </source>
</evidence>
<gene>
    <name evidence="5" type="ORF">B0H67DRAFT_568681</name>
</gene>
<dbReference type="GO" id="GO:0005737">
    <property type="term" value="C:cytoplasm"/>
    <property type="evidence" value="ECO:0007669"/>
    <property type="project" value="TreeGrafter"/>
</dbReference>
<dbReference type="PANTHER" id="PTHR46042">
    <property type="entry name" value="DIPHTHINE METHYLTRANSFERASE"/>
    <property type="match status" value="1"/>
</dbReference>